<evidence type="ECO:0000313" key="2">
    <source>
        <dbReference type="Proteomes" id="UP000054324"/>
    </source>
</evidence>
<dbReference type="KEGG" id="ovi:T265_08556"/>
<protein>
    <submittedName>
        <fullName evidence="1">Uncharacterized protein</fullName>
    </submittedName>
</protein>
<dbReference type="GeneID" id="20322735"/>
<name>A0A074Z8V5_OPIVI</name>
<dbReference type="Proteomes" id="UP000054324">
    <property type="component" value="Unassembled WGS sequence"/>
</dbReference>
<reference evidence="1 2" key="1">
    <citation type="submission" date="2013-11" db="EMBL/GenBank/DDBJ databases">
        <title>Opisthorchis viverrini - life in the bile duct.</title>
        <authorList>
            <person name="Young N.D."/>
            <person name="Nagarajan N."/>
            <person name="Lin S.J."/>
            <person name="Korhonen P.K."/>
            <person name="Jex A.R."/>
            <person name="Hall R.S."/>
            <person name="Safavi-Hemami H."/>
            <person name="Kaewkong W."/>
            <person name="Bertrand D."/>
            <person name="Gao S."/>
            <person name="Seet Q."/>
            <person name="Wongkham S."/>
            <person name="Teh B.T."/>
            <person name="Wongkham C."/>
            <person name="Intapan P.M."/>
            <person name="Maleewong W."/>
            <person name="Yang X."/>
            <person name="Hu M."/>
            <person name="Wang Z."/>
            <person name="Hofmann A."/>
            <person name="Sternberg P.W."/>
            <person name="Tan P."/>
            <person name="Wang J."/>
            <person name="Gasser R.B."/>
        </authorList>
    </citation>
    <scope>NUCLEOTIDE SEQUENCE [LARGE SCALE GENOMIC DNA]</scope>
</reference>
<accession>A0A074Z8V5</accession>
<dbReference type="EMBL" id="KL596844">
    <property type="protein sequence ID" value="KER23563.1"/>
    <property type="molecule type" value="Genomic_DNA"/>
</dbReference>
<dbReference type="RefSeq" id="XP_009172665.1">
    <property type="nucleotide sequence ID" value="XM_009174401.1"/>
</dbReference>
<keyword evidence="2" id="KW-1185">Reference proteome</keyword>
<dbReference type="AlphaFoldDB" id="A0A074Z8V5"/>
<evidence type="ECO:0000313" key="1">
    <source>
        <dbReference type="EMBL" id="KER23563.1"/>
    </source>
</evidence>
<dbReference type="CTD" id="20322735"/>
<organism evidence="1 2">
    <name type="scientific">Opisthorchis viverrini</name>
    <name type="common">Southeast Asian liver fluke</name>
    <dbReference type="NCBI Taxonomy" id="6198"/>
    <lineage>
        <taxon>Eukaryota</taxon>
        <taxon>Metazoa</taxon>
        <taxon>Spiralia</taxon>
        <taxon>Lophotrochozoa</taxon>
        <taxon>Platyhelminthes</taxon>
        <taxon>Trematoda</taxon>
        <taxon>Digenea</taxon>
        <taxon>Opisthorchiida</taxon>
        <taxon>Opisthorchiata</taxon>
        <taxon>Opisthorchiidae</taxon>
        <taxon>Opisthorchis</taxon>
    </lineage>
</organism>
<gene>
    <name evidence="1" type="ORF">T265_08556</name>
</gene>
<sequence>MMWVRRSDGLGKAYFDAMLQWVLKGINWTSEKNFPIAPGSLMDRLRSHVLRQCIQIKAVWPKEVDMGATADTTDETCEYVDLFVKLGNWLASILSSNQEA</sequence>
<proteinExistence type="predicted"/>